<protein>
    <submittedName>
        <fullName evidence="4">Aldehyde dehydrogenase family protein</fullName>
    </submittedName>
</protein>
<evidence type="ECO:0000256" key="2">
    <source>
        <dbReference type="SAM" id="MobiDB-lite"/>
    </source>
</evidence>
<evidence type="ECO:0000259" key="3">
    <source>
        <dbReference type="Pfam" id="PF00171"/>
    </source>
</evidence>
<feature type="domain" description="Aldehyde dehydrogenase" evidence="3">
    <location>
        <begin position="27"/>
        <end position="300"/>
    </location>
</feature>
<dbReference type="InterPro" id="IPR016161">
    <property type="entry name" value="Ald_DH/histidinol_DH"/>
</dbReference>
<dbReference type="SUPFAM" id="SSF53720">
    <property type="entry name" value="ALDH-like"/>
    <property type="match status" value="1"/>
</dbReference>
<keyword evidence="1" id="KW-0560">Oxidoreductase</keyword>
<dbReference type="RefSeq" id="WP_311414513.1">
    <property type="nucleotide sequence ID" value="NZ_JAVRFL010000047.1"/>
</dbReference>
<dbReference type="Gene3D" id="3.40.605.10">
    <property type="entry name" value="Aldehyde Dehydrogenase, Chain A, domain 1"/>
    <property type="match status" value="1"/>
</dbReference>
<evidence type="ECO:0000256" key="1">
    <source>
        <dbReference type="ARBA" id="ARBA00023002"/>
    </source>
</evidence>
<feature type="region of interest" description="Disordered" evidence="2">
    <location>
        <begin position="1"/>
        <end position="38"/>
    </location>
</feature>
<dbReference type="Pfam" id="PF00171">
    <property type="entry name" value="Aldedh"/>
    <property type="match status" value="1"/>
</dbReference>
<evidence type="ECO:0000313" key="4">
    <source>
        <dbReference type="EMBL" id="MDT0532828.1"/>
    </source>
</evidence>
<dbReference type="InterPro" id="IPR016163">
    <property type="entry name" value="Ald_DH_C"/>
</dbReference>
<gene>
    <name evidence="4" type="ORF">RM555_27910</name>
</gene>
<feature type="compositionally biased region" description="Basic and acidic residues" evidence="2">
    <location>
        <begin position="25"/>
        <end position="38"/>
    </location>
</feature>
<feature type="compositionally biased region" description="Basic and acidic residues" evidence="2">
    <location>
        <begin position="1"/>
        <end position="10"/>
    </location>
</feature>
<dbReference type="Gene3D" id="3.40.309.10">
    <property type="entry name" value="Aldehyde Dehydrogenase, Chain A, domain 2"/>
    <property type="match status" value="1"/>
</dbReference>
<dbReference type="PANTHER" id="PTHR11699">
    <property type="entry name" value="ALDEHYDE DEHYDROGENASE-RELATED"/>
    <property type="match status" value="1"/>
</dbReference>
<dbReference type="EMBL" id="JAVRFL010000047">
    <property type="protein sequence ID" value="MDT0532828.1"/>
    <property type="molecule type" value="Genomic_DNA"/>
</dbReference>
<sequence length="503" mass="52799">MSSGDLREAHAAVTLTAAPDAPAPGRRDATVSTEEARPDVEATMARARRAQAEVEFWPQDRVDDLVAALGWAAYQEDTARSLADLAYRETGLGDPEHLFTLYRRRVLGTLRDLHGVVTSGIIEELPERGLRKLAKPVGVIAVASPATAPCSGVVGNALPMLKTRNAVVITPNPRARHSAARTVELLRRALETVGAPPDLIQCLPVTDRQTTEALMAAADLVIAAGGPGTVRRAYRSGTPAISAGVGNPAVIVDDSADVAAAAELIVLGGSFNNGTSCSSESNVLVDAGIAAAFLDQLARQGAHLCDPAETARLRTLLWPDGRGLNRDAVGRPAAALAAAAGIDLAEPTKTTALVAQLPPLAPGGVPALDDPMLGEKLAPVFTVSTFSAFDDALAAVETLLGRIGQGHSCGIHTDRPDRVVRLAERARAGRVMVNQSTAVGNSGSFDNGMPFTQVIASGSWGGCSRSENVTWRDFLNYTYVSHPLPVSLPDEETLFGAHWRRLP</sequence>
<accession>A0ABU2X3S1</accession>
<dbReference type="InterPro" id="IPR016162">
    <property type="entry name" value="Ald_DH_N"/>
</dbReference>
<name>A0ABU2X3S1_9ACTN</name>
<comment type="caution">
    <text evidence="4">The sequence shown here is derived from an EMBL/GenBank/DDBJ whole genome shotgun (WGS) entry which is preliminary data.</text>
</comment>
<proteinExistence type="predicted"/>
<dbReference type="Proteomes" id="UP001180973">
    <property type="component" value="Unassembled WGS sequence"/>
</dbReference>
<dbReference type="InterPro" id="IPR015590">
    <property type="entry name" value="Aldehyde_DH_dom"/>
</dbReference>
<keyword evidence="5" id="KW-1185">Reference proteome</keyword>
<reference evidence="4" key="1">
    <citation type="submission" date="2023-09" db="EMBL/GenBank/DDBJ databases">
        <title>30 novel species of actinomycetes from the DSMZ collection.</title>
        <authorList>
            <person name="Nouioui I."/>
        </authorList>
    </citation>
    <scope>NUCLEOTIDE SEQUENCE</scope>
    <source>
        <strain evidence="4">DSM 115977</strain>
    </source>
</reference>
<organism evidence="4 5">
    <name type="scientific">Micromonospora reichwaldensis</name>
    <dbReference type="NCBI Taxonomy" id="3075516"/>
    <lineage>
        <taxon>Bacteria</taxon>
        <taxon>Bacillati</taxon>
        <taxon>Actinomycetota</taxon>
        <taxon>Actinomycetes</taxon>
        <taxon>Micromonosporales</taxon>
        <taxon>Micromonosporaceae</taxon>
        <taxon>Micromonospora</taxon>
    </lineage>
</organism>
<evidence type="ECO:0000313" key="5">
    <source>
        <dbReference type="Proteomes" id="UP001180973"/>
    </source>
</evidence>